<evidence type="ECO:0000259" key="2">
    <source>
        <dbReference type="PROSITE" id="PS51123"/>
    </source>
</evidence>
<organism evidence="3">
    <name type="scientific">uncultured Sulfurovum sp</name>
    <dbReference type="NCBI Taxonomy" id="269237"/>
    <lineage>
        <taxon>Bacteria</taxon>
        <taxon>Pseudomonadati</taxon>
        <taxon>Campylobacterota</taxon>
        <taxon>Epsilonproteobacteria</taxon>
        <taxon>Campylobacterales</taxon>
        <taxon>Sulfurovaceae</taxon>
        <taxon>Sulfurovum</taxon>
        <taxon>environmental samples</taxon>
    </lineage>
</organism>
<protein>
    <recommendedName>
        <fullName evidence="2">OmpA-like domain-containing protein</fullName>
    </recommendedName>
</protein>
<dbReference type="PROSITE" id="PS51123">
    <property type="entry name" value="OMPA_2"/>
    <property type="match status" value="1"/>
</dbReference>
<dbReference type="PROSITE" id="PS51257">
    <property type="entry name" value="PROKAR_LIPOPROTEIN"/>
    <property type="match status" value="1"/>
</dbReference>
<dbReference type="GO" id="GO:0016020">
    <property type="term" value="C:membrane"/>
    <property type="evidence" value="ECO:0007669"/>
    <property type="project" value="UniProtKB-UniRule"/>
</dbReference>
<dbReference type="InterPro" id="IPR050330">
    <property type="entry name" value="Bact_OuterMem_StrucFunc"/>
</dbReference>
<feature type="domain" description="OmpA-like" evidence="2">
    <location>
        <begin position="82"/>
        <end position="195"/>
    </location>
</feature>
<dbReference type="Gene3D" id="3.30.1330.60">
    <property type="entry name" value="OmpA-like domain"/>
    <property type="match status" value="1"/>
</dbReference>
<accession>A0A6S6T829</accession>
<name>A0A6S6T829_9BACT</name>
<dbReference type="Pfam" id="PF00691">
    <property type="entry name" value="OmpA"/>
    <property type="match status" value="1"/>
</dbReference>
<dbReference type="EMBL" id="CACVAP010000068">
    <property type="protein sequence ID" value="CAA6812595.1"/>
    <property type="molecule type" value="Genomic_DNA"/>
</dbReference>
<gene>
    <name evidence="3" type="ORF">HELGO_WM5586</name>
</gene>
<evidence type="ECO:0000313" key="3">
    <source>
        <dbReference type="EMBL" id="CAA6812595.1"/>
    </source>
</evidence>
<sequence length="195" mass="21509">MYYKSLFIALLVFVVTGCSKTTVVLLDSGKSENAILVGNEKGETKIDKVGSYVNLKDKETAVSEVKTMSKDEISDRFAKVLAAAPLKPLSYTLYFENATTLTKDSELQLIKALKSIEERSPCVVDIIGHTDTVGSSEINLKVSLKRAKYIESLIKAKGIKVLELVAKGYGEEDLLLKTADNVNEIKNRNVEIFIK</sequence>
<dbReference type="InterPro" id="IPR006665">
    <property type="entry name" value="OmpA-like"/>
</dbReference>
<dbReference type="PANTHER" id="PTHR30329:SF21">
    <property type="entry name" value="LIPOPROTEIN YIAD-RELATED"/>
    <property type="match status" value="1"/>
</dbReference>
<evidence type="ECO:0000256" key="1">
    <source>
        <dbReference type="PROSITE-ProRule" id="PRU00473"/>
    </source>
</evidence>
<dbReference type="PANTHER" id="PTHR30329">
    <property type="entry name" value="STATOR ELEMENT OF FLAGELLAR MOTOR COMPLEX"/>
    <property type="match status" value="1"/>
</dbReference>
<dbReference type="SUPFAM" id="SSF103088">
    <property type="entry name" value="OmpA-like"/>
    <property type="match status" value="1"/>
</dbReference>
<reference evidence="3" key="1">
    <citation type="submission" date="2020-01" db="EMBL/GenBank/DDBJ databases">
        <authorList>
            <person name="Meier V. D."/>
            <person name="Meier V D."/>
        </authorList>
    </citation>
    <scope>NUCLEOTIDE SEQUENCE</scope>
    <source>
        <strain evidence="3">HLG_WM_MAG_06</strain>
    </source>
</reference>
<dbReference type="InterPro" id="IPR036737">
    <property type="entry name" value="OmpA-like_sf"/>
</dbReference>
<proteinExistence type="predicted"/>
<dbReference type="CDD" id="cd07185">
    <property type="entry name" value="OmpA_C-like"/>
    <property type="match status" value="1"/>
</dbReference>
<keyword evidence="1" id="KW-0472">Membrane</keyword>
<dbReference type="AlphaFoldDB" id="A0A6S6T829"/>